<keyword evidence="2" id="KW-0813">Transport</keyword>
<evidence type="ECO:0000256" key="5">
    <source>
        <dbReference type="ARBA" id="ARBA00023136"/>
    </source>
</evidence>
<dbReference type="GO" id="GO:0140359">
    <property type="term" value="F:ABC-type transporter activity"/>
    <property type="evidence" value="ECO:0007669"/>
    <property type="project" value="InterPro"/>
</dbReference>
<evidence type="ECO:0000259" key="8">
    <source>
        <dbReference type="PROSITE" id="PS50929"/>
    </source>
</evidence>
<dbReference type="InterPro" id="IPR039421">
    <property type="entry name" value="Type_1_exporter"/>
</dbReference>
<dbReference type="GO" id="GO:0005743">
    <property type="term" value="C:mitochondrial inner membrane"/>
    <property type="evidence" value="ECO:0007669"/>
    <property type="project" value="TreeGrafter"/>
</dbReference>
<dbReference type="PROSITE" id="PS50929">
    <property type="entry name" value="ABC_TM1F"/>
    <property type="match status" value="1"/>
</dbReference>
<feature type="compositionally biased region" description="Basic and acidic residues" evidence="6">
    <location>
        <begin position="87"/>
        <end position="112"/>
    </location>
</feature>
<feature type="domain" description="ABC transmembrane type-1" evidence="8">
    <location>
        <begin position="169"/>
        <end position="460"/>
    </location>
</feature>
<keyword evidence="3 7" id="KW-0812">Transmembrane</keyword>
<dbReference type="InterPro" id="IPR011527">
    <property type="entry name" value="ABC1_TM_dom"/>
</dbReference>
<feature type="non-terminal residue" evidence="10">
    <location>
        <position position="534"/>
    </location>
</feature>
<dbReference type="GO" id="GO:0006879">
    <property type="term" value="P:intracellular iron ion homeostasis"/>
    <property type="evidence" value="ECO:0007669"/>
    <property type="project" value="TreeGrafter"/>
</dbReference>
<dbReference type="InterPro" id="IPR027417">
    <property type="entry name" value="P-loop_NTPase"/>
</dbReference>
<proteinExistence type="predicted"/>
<name>A0A1S3ITZ9_LINAN</name>
<dbReference type="Gene3D" id="1.20.1560.10">
    <property type="entry name" value="ABC transporter type 1, transmembrane domain"/>
    <property type="match status" value="1"/>
</dbReference>
<dbReference type="STRING" id="7574.A0A1S3ITZ9"/>
<dbReference type="KEGG" id="lak:106167434"/>
<sequence>MSPSTVVSELKVMAVFRLLQRLDLSRCSKFTPCIDKSKSLHSCNYRRFPQCSFLRPKTFGIGPGYQVLSETKVTGVCRYGHTSDGSDQQRSEAGNKEKRTTLSKNDKKEINHFSDGPDQQKGQIDAKGKLPVDILSGSKEKDVNNWQVLRNLMRFVWPENDPGSRVRVVLTASLLVASKGVTVTVPYIFKCLVDNLNEQTNALNVVGEAADMVFILVVSYTLARVTASVCNELRNCVFSKVSQRSVRQVANKVFHHLHSLDLSFHLGRKTGALLDAVNRGSKGISSILSTLVVNLIPTLFEVTLVTCIMYYKFGGTLALATLGCVGLYVATTLAITTWRTKFRKAMQRADDLSRNRLLDSLTNYETVKYFNNEPYEAKRYDEPLAKSEDSNIKIAYSLALLNGTQNLILNIGIFTGMLIACNGIKEGTMTVGDLVMVNTLLFQLSLPLNLLGSSYREVQQNLIDMQSMFKLLGETSLIKDKPDAVDLVCTPQESEIRFENIHFSYVPGNPILQGLSFTVPSGKRIAIVGGSGSG</sequence>
<feature type="transmembrane region" description="Helical" evidence="7">
    <location>
        <begin position="317"/>
        <end position="338"/>
    </location>
</feature>
<organism evidence="9 10">
    <name type="scientific">Lingula anatina</name>
    <name type="common">Brachiopod</name>
    <name type="synonym">Lingula unguis</name>
    <dbReference type="NCBI Taxonomy" id="7574"/>
    <lineage>
        <taxon>Eukaryota</taxon>
        <taxon>Metazoa</taxon>
        <taxon>Spiralia</taxon>
        <taxon>Lophotrochozoa</taxon>
        <taxon>Brachiopoda</taxon>
        <taxon>Linguliformea</taxon>
        <taxon>Lingulata</taxon>
        <taxon>Lingulida</taxon>
        <taxon>Linguloidea</taxon>
        <taxon>Lingulidae</taxon>
        <taxon>Lingula</taxon>
    </lineage>
</organism>
<evidence type="ECO:0000256" key="7">
    <source>
        <dbReference type="SAM" id="Phobius"/>
    </source>
</evidence>
<dbReference type="OrthoDB" id="6500128at2759"/>
<evidence type="ECO:0000313" key="9">
    <source>
        <dbReference type="Proteomes" id="UP000085678"/>
    </source>
</evidence>
<dbReference type="CDD" id="cd18582">
    <property type="entry name" value="ABC_6TM_ATM1_ABCB7"/>
    <property type="match status" value="1"/>
</dbReference>
<dbReference type="PANTHER" id="PTHR24221">
    <property type="entry name" value="ATP-BINDING CASSETTE SUB-FAMILY B"/>
    <property type="match status" value="1"/>
</dbReference>
<protein>
    <submittedName>
        <fullName evidence="10">ATP-binding cassette sub-family B member 7, mitochondrial-like</fullName>
    </submittedName>
</protein>
<dbReference type="InterPro" id="IPR036640">
    <property type="entry name" value="ABC1_TM_sf"/>
</dbReference>
<dbReference type="Gene3D" id="3.40.50.300">
    <property type="entry name" value="P-loop containing nucleotide triphosphate hydrolases"/>
    <property type="match status" value="1"/>
</dbReference>
<gene>
    <name evidence="10" type="primary">LOC106167434</name>
</gene>
<evidence type="ECO:0000313" key="10">
    <source>
        <dbReference type="RefSeq" id="XP_013401677.1"/>
    </source>
</evidence>
<dbReference type="GeneID" id="106167434"/>
<evidence type="ECO:0000256" key="4">
    <source>
        <dbReference type="ARBA" id="ARBA00022989"/>
    </source>
</evidence>
<keyword evidence="9" id="KW-1185">Reference proteome</keyword>
<accession>A0A1S3ITZ9</accession>
<feature type="region of interest" description="Disordered" evidence="6">
    <location>
        <begin position="79"/>
        <end position="124"/>
    </location>
</feature>
<dbReference type="SUPFAM" id="SSF52540">
    <property type="entry name" value="P-loop containing nucleoside triphosphate hydrolases"/>
    <property type="match status" value="1"/>
</dbReference>
<dbReference type="SUPFAM" id="SSF90123">
    <property type="entry name" value="ABC transporter transmembrane region"/>
    <property type="match status" value="1"/>
</dbReference>
<evidence type="ECO:0000256" key="2">
    <source>
        <dbReference type="ARBA" id="ARBA00022448"/>
    </source>
</evidence>
<keyword evidence="5 7" id="KW-0472">Membrane</keyword>
<evidence type="ECO:0000256" key="3">
    <source>
        <dbReference type="ARBA" id="ARBA00022692"/>
    </source>
</evidence>
<dbReference type="GO" id="GO:0005524">
    <property type="term" value="F:ATP binding"/>
    <property type="evidence" value="ECO:0007669"/>
    <property type="project" value="InterPro"/>
</dbReference>
<dbReference type="RefSeq" id="XP_013401677.1">
    <property type="nucleotide sequence ID" value="XM_013546223.1"/>
</dbReference>
<dbReference type="FunCoup" id="A0A1S3ITZ9">
    <property type="interactions" value="1648"/>
</dbReference>
<comment type="subcellular location">
    <subcellularLocation>
        <location evidence="1">Membrane</location>
        <topology evidence="1">Multi-pass membrane protein</topology>
    </subcellularLocation>
</comment>
<dbReference type="Proteomes" id="UP000085678">
    <property type="component" value="Unplaced"/>
</dbReference>
<dbReference type="Pfam" id="PF00664">
    <property type="entry name" value="ABC_membrane"/>
    <property type="match status" value="1"/>
</dbReference>
<evidence type="ECO:0000256" key="6">
    <source>
        <dbReference type="SAM" id="MobiDB-lite"/>
    </source>
</evidence>
<dbReference type="InParanoid" id="A0A1S3ITZ9"/>
<evidence type="ECO:0000256" key="1">
    <source>
        <dbReference type="ARBA" id="ARBA00004141"/>
    </source>
</evidence>
<dbReference type="PANTHER" id="PTHR24221:SF402">
    <property type="entry name" value="IRON-SULFUR CLUSTERS TRANSPORTER ABCB7, MITOCHONDRIAL"/>
    <property type="match status" value="1"/>
</dbReference>
<dbReference type="AlphaFoldDB" id="A0A1S3ITZ9"/>
<keyword evidence="4 7" id="KW-1133">Transmembrane helix</keyword>
<reference evidence="10" key="1">
    <citation type="submission" date="2025-08" db="UniProtKB">
        <authorList>
            <consortium name="RefSeq"/>
        </authorList>
    </citation>
    <scope>IDENTIFICATION</scope>
    <source>
        <tissue evidence="10">Gonads</tissue>
    </source>
</reference>